<proteinExistence type="predicted"/>
<dbReference type="Proteomes" id="UP000887576">
    <property type="component" value="Unplaced"/>
</dbReference>
<accession>A0AC34QNL7</accession>
<evidence type="ECO:0000313" key="1">
    <source>
        <dbReference type="Proteomes" id="UP000887576"/>
    </source>
</evidence>
<protein>
    <submittedName>
        <fullName evidence="2">DDT domain-containing protein</fullName>
    </submittedName>
</protein>
<evidence type="ECO:0000313" key="2">
    <source>
        <dbReference type="WBParaSite" id="JU765_v2.g17975.t1"/>
    </source>
</evidence>
<dbReference type="WBParaSite" id="JU765_v2.g17975.t1">
    <property type="protein sequence ID" value="JU765_v2.g17975.t1"/>
    <property type="gene ID" value="JU765_v2.g17975"/>
</dbReference>
<organism evidence="1 2">
    <name type="scientific">Panagrolaimus sp. JU765</name>
    <dbReference type="NCBI Taxonomy" id="591449"/>
    <lineage>
        <taxon>Eukaryota</taxon>
        <taxon>Metazoa</taxon>
        <taxon>Ecdysozoa</taxon>
        <taxon>Nematoda</taxon>
        <taxon>Chromadorea</taxon>
        <taxon>Rhabditida</taxon>
        <taxon>Tylenchina</taxon>
        <taxon>Panagrolaimomorpha</taxon>
        <taxon>Panagrolaimoidea</taxon>
        <taxon>Panagrolaimidae</taxon>
        <taxon>Panagrolaimus</taxon>
    </lineage>
</organism>
<reference evidence="2" key="1">
    <citation type="submission" date="2022-11" db="UniProtKB">
        <authorList>
            <consortium name="WormBaseParasite"/>
        </authorList>
    </citation>
    <scope>IDENTIFICATION</scope>
</reference>
<sequence length="917" mass="106128">MFARKRSRTSITKKSNENVDEIINLSDDEPPILTKQLTSTSRIPLSPKKINNLPVNQKNDVNLSQTSKMNGSIVKKQTQSSISSFVKPIEKPSSSNDVEDVADAYKQALDAVNSHKVFEWRHALYCAKRCSLIAFESINSDFFKYVTGKVPEYEDQADIYDKWVSSFNAELFEDSRLKSTPFPDFEVAPRNIERYSHIFGDCLEISEFLNTFTDFMQSDSTFAADDILEAMTCDYRGYCGVTSIILMAFMHVFKQYEILARFKFLGVFLDDLHFNYKSVSEVVKLLVVRRITLTDPDQLTSDFLEVVSAKKLHEKYLFPEYDFPRLDEEVQKRFIKTDFYRLTPEDQVAIIKNLMDICCLHPNFIAQFEEKPRLNCNKEQQLLDEKEVLERIMTSDSSVYVKDDAKTALNKVNFSLKVIENTKLQCRLVDGYTQKKVLLGHDRFHRNYYFFNNALNRGIYISEEPSFPAFVGADDDDEKCKNDELALAMKHLVEPTFAKFTASEWYHLSTKKELDELVGCLNKKGRRENKLFSEIGIYRTFIDENMKIKCDSRAEWTKESEIEPVQREAQSLLKTASDYGFIHPTASYKTLKAMLKDATTVEQLKVATITLICSISPCAFPMFVGGIKFISYLTTKTLFEFSKSLCQLSFFIIFTRGRIIKTGILDKKDCPRCKEKFKRSHFPAACIRCHVFIHDTCASDVEQDPSPFENNWVCKKCKIKARELSKNVLQNVEEVEKESSESESEEEVPDIIIGSRALRATKQRIENQMAVEEENCSDSTTSRRGRRKRSVSSEKTDDESQEAELEMPTEDQSVDDEVLKRYEELVKDYRILQHLSVVFFRGPRGLSMNVVTLKKYLYCFENVEEFYLCVKKLQNAALKHFELNIRQYSSMKEFFNNFLAPFNESKKMDRSMVADDS</sequence>
<name>A0AC34QNL7_9BILA</name>